<dbReference type="RefSeq" id="XP_018148733.1">
    <property type="nucleotide sequence ID" value="XM_018292929.1"/>
</dbReference>
<dbReference type="KEGG" id="pchm:VFPPC_15176"/>
<dbReference type="EMBL" id="LSBJ02000001">
    <property type="protein sequence ID" value="OAQ72650.1"/>
    <property type="molecule type" value="Genomic_DNA"/>
</dbReference>
<comment type="caution">
    <text evidence="1">The sequence shown here is derived from an EMBL/GenBank/DDBJ whole genome shotgun (WGS) entry which is preliminary data.</text>
</comment>
<keyword evidence="2" id="KW-1185">Reference proteome</keyword>
<organism evidence="1 2">
    <name type="scientific">Pochonia chlamydosporia 170</name>
    <dbReference type="NCBI Taxonomy" id="1380566"/>
    <lineage>
        <taxon>Eukaryota</taxon>
        <taxon>Fungi</taxon>
        <taxon>Dikarya</taxon>
        <taxon>Ascomycota</taxon>
        <taxon>Pezizomycotina</taxon>
        <taxon>Sordariomycetes</taxon>
        <taxon>Hypocreomycetidae</taxon>
        <taxon>Hypocreales</taxon>
        <taxon>Clavicipitaceae</taxon>
        <taxon>Pochonia</taxon>
    </lineage>
</organism>
<dbReference type="AlphaFoldDB" id="A0A179G574"/>
<dbReference type="GeneID" id="28856923"/>
<proteinExistence type="predicted"/>
<dbReference type="Proteomes" id="UP000078397">
    <property type="component" value="Unassembled WGS sequence"/>
</dbReference>
<evidence type="ECO:0000313" key="2">
    <source>
        <dbReference type="Proteomes" id="UP000078397"/>
    </source>
</evidence>
<name>A0A179G574_METCM</name>
<evidence type="ECO:0000313" key="1">
    <source>
        <dbReference type="EMBL" id="OAQ72650.1"/>
    </source>
</evidence>
<reference evidence="1 2" key="1">
    <citation type="journal article" date="2016" name="PLoS Pathog.">
        <title>Biosynthesis of antibiotic leucinostatins in bio-control fungus Purpureocillium lilacinum and their inhibition on phytophthora revealed by genome mining.</title>
        <authorList>
            <person name="Wang G."/>
            <person name="Liu Z."/>
            <person name="Lin R."/>
            <person name="Li E."/>
            <person name="Mao Z."/>
            <person name="Ling J."/>
            <person name="Yang Y."/>
            <person name="Yin W.B."/>
            <person name="Xie B."/>
        </authorList>
    </citation>
    <scope>NUCLEOTIDE SEQUENCE [LARGE SCALE GENOMIC DNA]</scope>
    <source>
        <strain evidence="1">170</strain>
    </source>
</reference>
<gene>
    <name evidence="1" type="ORF">VFPPC_15176</name>
</gene>
<accession>A0A179G574</accession>
<protein>
    <submittedName>
        <fullName evidence="1">Uncharacterized protein</fullName>
    </submittedName>
</protein>
<sequence length="161" mass="17909">MSDQGRVLCRISTRPSPRLRTSGRRADVDQMTVVGSLAPNADHGVETKVSSGGRRIAADHDLMRKSHASVARDGRKLSCEWWPCIWQSFEVPEKWVLETAQILFLRLECLASVEIRNRSLLRVVCRINDGLTEDVPGLASEQLQVSVNYFVGLIAIALSAH</sequence>